<evidence type="ECO:0000256" key="1">
    <source>
        <dbReference type="SAM" id="MobiDB-lite"/>
    </source>
</evidence>
<dbReference type="EMBL" id="JABRWJ010000021">
    <property type="protein sequence ID" value="NRF72264.1"/>
    <property type="molecule type" value="Genomic_DNA"/>
</dbReference>
<evidence type="ECO:0000313" key="3">
    <source>
        <dbReference type="Proteomes" id="UP000737171"/>
    </source>
</evidence>
<feature type="region of interest" description="Disordered" evidence="1">
    <location>
        <begin position="150"/>
        <end position="170"/>
    </location>
</feature>
<name>A0ABX2EV13_9BURK</name>
<organism evidence="2 3">
    <name type="scientific">Pseudaquabacterium terrae</name>
    <dbReference type="NCBI Taxonomy" id="2732868"/>
    <lineage>
        <taxon>Bacteria</taxon>
        <taxon>Pseudomonadati</taxon>
        <taxon>Pseudomonadota</taxon>
        <taxon>Betaproteobacteria</taxon>
        <taxon>Burkholderiales</taxon>
        <taxon>Sphaerotilaceae</taxon>
        <taxon>Pseudaquabacterium</taxon>
    </lineage>
</organism>
<comment type="caution">
    <text evidence="2">The sequence shown here is derived from an EMBL/GenBank/DDBJ whole genome shotgun (WGS) entry which is preliminary data.</text>
</comment>
<reference evidence="2 3" key="1">
    <citation type="submission" date="2020-05" db="EMBL/GenBank/DDBJ databases">
        <title>Aquincola sp. isolate from soil.</title>
        <authorList>
            <person name="Han J."/>
            <person name="Kim D.-U."/>
        </authorList>
    </citation>
    <scope>NUCLEOTIDE SEQUENCE [LARGE SCALE GENOMIC DNA]</scope>
    <source>
        <strain evidence="2 3">S2</strain>
    </source>
</reference>
<gene>
    <name evidence="2" type="ORF">HLB44_35295</name>
</gene>
<keyword evidence="3" id="KW-1185">Reference proteome</keyword>
<dbReference type="Proteomes" id="UP000737171">
    <property type="component" value="Unassembled WGS sequence"/>
</dbReference>
<protein>
    <submittedName>
        <fullName evidence="2">Uncharacterized protein</fullName>
    </submittedName>
</protein>
<sequence>MAERAVGLSVAVRQARPADPRDPREGIGAEALYAHLKRFFERCARKLRRSDDVQGAERFAKASTPWLRHTHASHAIATGMPLEIAHAAAARGAEALCHRGPALTADVKCARGRSARSRCENVRFLTSVGDRLSGFDLLFRFSFTAGQLPGRKPSGGRAGLRFNQGGGWSR</sequence>
<evidence type="ECO:0000313" key="2">
    <source>
        <dbReference type="EMBL" id="NRF72264.1"/>
    </source>
</evidence>
<proteinExistence type="predicted"/>
<accession>A0ABX2EV13</accession>